<comment type="subcellular location">
    <subcellularLocation>
        <location evidence="1">Cell membrane</location>
        <topology evidence="1">Multi-pass membrane protein</topology>
    </subcellularLocation>
</comment>
<keyword evidence="8 9" id="KW-0472">Membrane</keyword>
<gene>
    <name evidence="11" type="ORF">SAMN05443637_110102</name>
</gene>
<feature type="transmembrane region" description="Helical" evidence="9">
    <location>
        <begin position="79"/>
        <end position="98"/>
    </location>
</feature>
<keyword evidence="12" id="KW-1185">Reference proteome</keyword>
<evidence type="ECO:0000256" key="4">
    <source>
        <dbReference type="ARBA" id="ARBA00022475"/>
    </source>
</evidence>
<evidence type="ECO:0000256" key="8">
    <source>
        <dbReference type="ARBA" id="ARBA00023136"/>
    </source>
</evidence>
<dbReference type="PROSITE" id="PS00216">
    <property type="entry name" value="SUGAR_TRANSPORT_1"/>
    <property type="match status" value="1"/>
</dbReference>
<organism evidence="11 12">
    <name type="scientific">Pseudonocardia thermophila</name>
    <dbReference type="NCBI Taxonomy" id="1848"/>
    <lineage>
        <taxon>Bacteria</taxon>
        <taxon>Bacillati</taxon>
        <taxon>Actinomycetota</taxon>
        <taxon>Actinomycetes</taxon>
        <taxon>Pseudonocardiales</taxon>
        <taxon>Pseudonocardiaceae</taxon>
        <taxon>Pseudonocardia</taxon>
    </lineage>
</organism>
<dbReference type="SUPFAM" id="SSF103473">
    <property type="entry name" value="MFS general substrate transporter"/>
    <property type="match status" value="1"/>
</dbReference>
<accession>A0A1M6UIX1</accession>
<feature type="transmembrane region" description="Helical" evidence="9">
    <location>
        <begin position="51"/>
        <end position="72"/>
    </location>
</feature>
<dbReference type="PANTHER" id="PTHR43528">
    <property type="entry name" value="ALPHA-KETOGLUTARATE PERMEASE"/>
    <property type="match status" value="1"/>
</dbReference>
<feature type="transmembrane region" description="Helical" evidence="9">
    <location>
        <begin position="235"/>
        <end position="253"/>
    </location>
</feature>
<evidence type="ECO:0000256" key="5">
    <source>
        <dbReference type="ARBA" id="ARBA00022692"/>
    </source>
</evidence>
<dbReference type="InterPro" id="IPR005829">
    <property type="entry name" value="Sugar_transporter_CS"/>
</dbReference>
<dbReference type="PROSITE" id="PS00217">
    <property type="entry name" value="SUGAR_TRANSPORT_2"/>
    <property type="match status" value="1"/>
</dbReference>
<dbReference type="InterPro" id="IPR020846">
    <property type="entry name" value="MFS_dom"/>
</dbReference>
<keyword evidence="3" id="KW-0813">Transport</keyword>
<evidence type="ECO:0000256" key="1">
    <source>
        <dbReference type="ARBA" id="ARBA00004651"/>
    </source>
</evidence>
<feature type="transmembrane region" description="Helical" evidence="9">
    <location>
        <begin position="20"/>
        <end position="39"/>
    </location>
</feature>
<comment type="similarity">
    <text evidence="2">Belongs to the major facilitator superfamily. Metabolite:H+ Symporter (MHS) family (TC 2.A.1.6) family.</text>
</comment>
<keyword evidence="5 9" id="KW-0812">Transmembrane</keyword>
<dbReference type="GO" id="GO:0005886">
    <property type="term" value="C:plasma membrane"/>
    <property type="evidence" value="ECO:0007669"/>
    <property type="project" value="UniProtKB-SubCell"/>
</dbReference>
<dbReference type="STRING" id="1848.SAMN05443637_110102"/>
<evidence type="ECO:0000259" key="10">
    <source>
        <dbReference type="PROSITE" id="PS50850"/>
    </source>
</evidence>
<evidence type="ECO:0000256" key="3">
    <source>
        <dbReference type="ARBA" id="ARBA00022448"/>
    </source>
</evidence>
<proteinExistence type="inferred from homology"/>
<dbReference type="Pfam" id="PF07690">
    <property type="entry name" value="MFS_1"/>
    <property type="match status" value="1"/>
</dbReference>
<feature type="transmembrane region" description="Helical" evidence="9">
    <location>
        <begin position="362"/>
        <end position="379"/>
    </location>
</feature>
<dbReference type="EMBL" id="FRAP01000010">
    <property type="protein sequence ID" value="SHK69121.1"/>
    <property type="molecule type" value="Genomic_DNA"/>
</dbReference>
<dbReference type="InterPro" id="IPR036259">
    <property type="entry name" value="MFS_trans_sf"/>
</dbReference>
<dbReference type="InterPro" id="IPR051084">
    <property type="entry name" value="H+-coupled_symporters"/>
</dbReference>
<name>A0A1M6UIX1_PSETH</name>
<evidence type="ECO:0000256" key="2">
    <source>
        <dbReference type="ARBA" id="ARBA00008240"/>
    </source>
</evidence>
<keyword evidence="6" id="KW-0769">Symport</keyword>
<feature type="transmembrane region" description="Helical" evidence="9">
    <location>
        <begin position="391"/>
        <end position="410"/>
    </location>
</feature>
<evidence type="ECO:0000256" key="6">
    <source>
        <dbReference type="ARBA" id="ARBA00022847"/>
    </source>
</evidence>
<dbReference type="InterPro" id="IPR011701">
    <property type="entry name" value="MFS"/>
</dbReference>
<protein>
    <submittedName>
        <fullName evidence="11">MFS transporter, MHS family, alpha-ketoglutarate permease</fullName>
    </submittedName>
</protein>
<feature type="transmembrane region" description="Helical" evidence="9">
    <location>
        <begin position="273"/>
        <end position="292"/>
    </location>
</feature>
<dbReference type="AlphaFoldDB" id="A0A1M6UIX1"/>
<keyword evidence="4" id="KW-1003">Cell membrane</keyword>
<feature type="transmembrane region" description="Helical" evidence="9">
    <location>
        <begin position="326"/>
        <end position="350"/>
    </location>
</feature>
<keyword evidence="7 9" id="KW-1133">Transmembrane helix</keyword>
<dbReference type="PANTHER" id="PTHR43528:SF1">
    <property type="entry name" value="ALPHA-KETOGLUTARATE PERMEASE"/>
    <property type="match status" value="1"/>
</dbReference>
<feature type="transmembrane region" description="Helical" evidence="9">
    <location>
        <begin position="180"/>
        <end position="199"/>
    </location>
</feature>
<dbReference type="Gene3D" id="1.20.1250.20">
    <property type="entry name" value="MFS general substrate transporter like domains"/>
    <property type="match status" value="2"/>
</dbReference>
<evidence type="ECO:0000313" key="11">
    <source>
        <dbReference type="EMBL" id="SHK69121.1"/>
    </source>
</evidence>
<evidence type="ECO:0000256" key="7">
    <source>
        <dbReference type="ARBA" id="ARBA00022989"/>
    </source>
</evidence>
<evidence type="ECO:0000256" key="9">
    <source>
        <dbReference type="SAM" id="Phobius"/>
    </source>
</evidence>
<sequence>MALPRRRGVVAVCIGNAIEWFDWSLYAVLAPVFATTFFSPDDPYSALLSTFGVFMVGFLARPVGGFLFGVLADRRGRRVSLAATMLLTGLGSCVIALAPTYEQVGLGASIALVAGRVVQGLGFGGEAPASYAYIAELAPRARRGLWSSGTGVGIAAGSLAATLLGLLFSLALTPDQVATWGWRAAFLLAGGIGLYAVYLRRRLAESAQFLAAHADGGEDRPVAVLQVLRAHRTRVLQVLGIATGAVAVFYYWIAFVPAYAVSAMHHPAAQVQLGGVVAQLTLIAALPIAGMLSDRLGRKRMAYVMGSGFILLAFPLDALVRQGGWQFVLAVVVAALLISCTLGPFGAMLVEQFPAAVRGTAIAVPYTIATTVAGAVPYVGTWLTGVGAHDVLVVIVTGLVALTLAAYAALPETARSELQV</sequence>
<dbReference type="PROSITE" id="PS50850">
    <property type="entry name" value="MFS"/>
    <property type="match status" value="1"/>
</dbReference>
<reference evidence="11 12" key="1">
    <citation type="submission" date="2016-11" db="EMBL/GenBank/DDBJ databases">
        <authorList>
            <person name="Jaros S."/>
            <person name="Januszkiewicz K."/>
            <person name="Wedrychowicz H."/>
        </authorList>
    </citation>
    <scope>NUCLEOTIDE SEQUENCE [LARGE SCALE GENOMIC DNA]</scope>
    <source>
        <strain evidence="11 12">DSM 43832</strain>
    </source>
</reference>
<feature type="transmembrane region" description="Helical" evidence="9">
    <location>
        <begin position="145"/>
        <end position="168"/>
    </location>
</feature>
<dbReference type="GO" id="GO:0015293">
    <property type="term" value="F:symporter activity"/>
    <property type="evidence" value="ECO:0007669"/>
    <property type="project" value="UniProtKB-KW"/>
</dbReference>
<dbReference type="Proteomes" id="UP000184363">
    <property type="component" value="Unassembled WGS sequence"/>
</dbReference>
<feature type="domain" description="Major facilitator superfamily (MFS) profile" evidence="10">
    <location>
        <begin position="8"/>
        <end position="414"/>
    </location>
</feature>
<evidence type="ECO:0000313" key="12">
    <source>
        <dbReference type="Proteomes" id="UP000184363"/>
    </source>
</evidence>